<dbReference type="EMBL" id="NBSH01000012">
    <property type="protein sequence ID" value="ORX34938.1"/>
    <property type="molecule type" value="Genomic_DNA"/>
</dbReference>
<dbReference type="STRING" id="4999.A0A1Y1UA87"/>
<protein>
    <submittedName>
        <fullName evidence="3">Uncharacterized protein</fullName>
    </submittedName>
</protein>
<feature type="region of interest" description="Disordered" evidence="2">
    <location>
        <begin position="499"/>
        <end position="567"/>
    </location>
</feature>
<feature type="coiled-coil region" evidence="1">
    <location>
        <begin position="177"/>
        <end position="374"/>
    </location>
</feature>
<sequence>MVEQRYNAPYLLMSLPQDSEDRNVASLTDETDNEETMRRENATMQSEGYQNRRVVSEKVAISKHLISAAHQQAEPDLEARIEEMSILVRDRMEQNRTLAADKDRLSKVCQELEAKSVKLQITIDSLTTKNAELEQVVGVEKATRQDMQYKAKLYAQKMQLKSTQAVSDLELAHKMQCTELKARSESLLAEAERSKADREQLREKLETAMEQHKTLRELRQAFHEVQNENKSLLLDLEAVKVKSSALDDQTQALTVDLSNHKFKCTELENELARLRREAETRATEVVEADFRLKSVAEKFADIQKVKIDVEAEAERVKRQLEESTKRNEQLADELRLKINATVDNSAVEPLKLEIASLKEQLEHAQRSEAQARDSSVFERYKADEMTDDDIAFYKQIQIDVQTAWTIEKAKYQNEIGTLSRTVKNLGGVQQQKESDLLQMTEEIKRITAQSQKIREEANRAKQELEECRKELKIETEAKDSANSRADKLRVQLIAAKRAEHQLEEEGKSHPAKPVKQANKKKPTTKKCSNASQSATEGSSKAARVGDRDITPDDEIQDFSQVCVSRPS</sequence>
<organism evidence="3 4">
    <name type="scientific">Kockovaella imperatae</name>
    <dbReference type="NCBI Taxonomy" id="4999"/>
    <lineage>
        <taxon>Eukaryota</taxon>
        <taxon>Fungi</taxon>
        <taxon>Dikarya</taxon>
        <taxon>Basidiomycota</taxon>
        <taxon>Agaricomycotina</taxon>
        <taxon>Tremellomycetes</taxon>
        <taxon>Tremellales</taxon>
        <taxon>Cuniculitremaceae</taxon>
        <taxon>Kockovaella</taxon>
    </lineage>
</organism>
<comment type="caution">
    <text evidence="3">The sequence shown here is derived from an EMBL/GenBank/DDBJ whole genome shotgun (WGS) entry which is preliminary data.</text>
</comment>
<accession>A0A1Y1UA87</accession>
<keyword evidence="4" id="KW-1185">Reference proteome</keyword>
<evidence type="ECO:0000256" key="2">
    <source>
        <dbReference type="SAM" id="MobiDB-lite"/>
    </source>
</evidence>
<feature type="compositionally biased region" description="Polar residues" evidence="2">
    <location>
        <begin position="557"/>
        <end position="567"/>
    </location>
</feature>
<gene>
    <name evidence="3" type="ORF">BD324DRAFT_106718</name>
</gene>
<dbReference type="Proteomes" id="UP000193218">
    <property type="component" value="Unassembled WGS sequence"/>
</dbReference>
<evidence type="ECO:0000256" key="1">
    <source>
        <dbReference type="SAM" id="Coils"/>
    </source>
</evidence>
<name>A0A1Y1UA87_9TREE</name>
<keyword evidence="1" id="KW-0175">Coiled coil</keyword>
<feature type="compositionally biased region" description="Basic and acidic residues" evidence="2">
    <location>
        <begin position="499"/>
        <end position="508"/>
    </location>
</feature>
<evidence type="ECO:0000313" key="4">
    <source>
        <dbReference type="Proteomes" id="UP000193218"/>
    </source>
</evidence>
<feature type="compositionally biased region" description="Basic residues" evidence="2">
    <location>
        <begin position="509"/>
        <end position="524"/>
    </location>
</feature>
<proteinExistence type="predicted"/>
<dbReference type="RefSeq" id="XP_021869154.1">
    <property type="nucleotide sequence ID" value="XM_022011921.1"/>
</dbReference>
<reference evidence="3 4" key="1">
    <citation type="submission" date="2017-03" db="EMBL/GenBank/DDBJ databases">
        <title>Widespread Adenine N6-methylation of Active Genes in Fungi.</title>
        <authorList>
            <consortium name="DOE Joint Genome Institute"/>
            <person name="Mondo S.J."/>
            <person name="Dannebaum R.O."/>
            <person name="Kuo R.C."/>
            <person name="Louie K.B."/>
            <person name="Bewick A.J."/>
            <person name="Labutti K."/>
            <person name="Haridas S."/>
            <person name="Kuo A."/>
            <person name="Salamov A."/>
            <person name="Ahrendt S.R."/>
            <person name="Lau R."/>
            <person name="Bowen B.P."/>
            <person name="Lipzen A."/>
            <person name="Sullivan W."/>
            <person name="Andreopoulos W.B."/>
            <person name="Clum A."/>
            <person name="Lindquist E."/>
            <person name="Daum C."/>
            <person name="Northen T.R."/>
            <person name="Ramamoorthy G."/>
            <person name="Schmitz R.J."/>
            <person name="Gryganskyi A."/>
            <person name="Culley D."/>
            <person name="Magnuson J."/>
            <person name="James T.Y."/>
            <person name="O'Malley M.A."/>
            <person name="Stajich J.E."/>
            <person name="Spatafora J.W."/>
            <person name="Visel A."/>
            <person name="Grigoriev I.V."/>
        </authorList>
    </citation>
    <scope>NUCLEOTIDE SEQUENCE [LARGE SCALE GENOMIC DNA]</scope>
    <source>
        <strain evidence="3 4">NRRL Y-17943</strain>
    </source>
</reference>
<dbReference type="GeneID" id="33553729"/>
<dbReference type="InParanoid" id="A0A1Y1UA87"/>
<dbReference type="AlphaFoldDB" id="A0A1Y1UA87"/>
<evidence type="ECO:0000313" key="3">
    <source>
        <dbReference type="EMBL" id="ORX34938.1"/>
    </source>
</evidence>
<feature type="region of interest" description="Disordered" evidence="2">
    <location>
        <begin position="17"/>
        <end position="50"/>
    </location>
</feature>
<feature type="coiled-coil region" evidence="1">
    <location>
        <begin position="95"/>
        <end position="129"/>
    </location>
</feature>
<feature type="compositionally biased region" description="Polar residues" evidence="2">
    <location>
        <begin position="527"/>
        <end position="538"/>
    </location>
</feature>